<gene>
    <name evidence="7" type="ORF">J3Q64DRAFT_1205355</name>
</gene>
<dbReference type="Pfam" id="PF10366">
    <property type="entry name" value="Vps39_1"/>
    <property type="match status" value="1"/>
</dbReference>
<comment type="caution">
    <text evidence="7">The sequence shown here is derived from an EMBL/GenBank/DDBJ whole genome shotgun (WGS) entry which is preliminary data.</text>
</comment>
<dbReference type="Proteomes" id="UP001448207">
    <property type="component" value="Unassembled WGS sequence"/>
</dbReference>
<dbReference type="InterPro" id="IPR032914">
    <property type="entry name" value="Vam6/VPS39/TRAP1"/>
</dbReference>
<keyword evidence="8" id="KW-1185">Reference proteome</keyword>
<protein>
    <recommendedName>
        <fullName evidence="6">CNH domain-containing protein</fullName>
    </recommendedName>
</protein>
<name>A0ABR3ASJ9_PHYBL</name>
<feature type="domain" description="CNH" evidence="6">
    <location>
        <begin position="73"/>
        <end position="370"/>
    </location>
</feature>
<evidence type="ECO:0000256" key="1">
    <source>
        <dbReference type="ARBA" id="ARBA00004496"/>
    </source>
</evidence>
<evidence type="ECO:0000313" key="7">
    <source>
        <dbReference type="EMBL" id="KAL0081021.1"/>
    </source>
</evidence>
<comment type="subcellular location">
    <subcellularLocation>
        <location evidence="1">Cytoplasm</location>
    </subcellularLocation>
</comment>
<evidence type="ECO:0000256" key="4">
    <source>
        <dbReference type="ARBA" id="ARBA00022927"/>
    </source>
</evidence>
<dbReference type="InterPro" id="IPR019452">
    <property type="entry name" value="VPS39/TGF_beta_rcpt-assoc_1"/>
</dbReference>
<keyword evidence="2" id="KW-0813">Transport</keyword>
<keyword evidence="3" id="KW-0963">Cytoplasm</keyword>
<dbReference type="Pfam" id="PF00780">
    <property type="entry name" value="CNH"/>
    <property type="match status" value="1"/>
</dbReference>
<dbReference type="PANTHER" id="PTHR12894">
    <property type="entry name" value="CNH DOMAIN CONTAINING"/>
    <property type="match status" value="1"/>
</dbReference>
<reference evidence="7 8" key="1">
    <citation type="submission" date="2024-04" db="EMBL/GenBank/DDBJ databases">
        <title>Symmetric and asymmetric DNA N6-adenine methylation regulates different biological responses in Mucorales.</title>
        <authorList>
            <consortium name="Lawrence Berkeley National Laboratory"/>
            <person name="Lax C."/>
            <person name="Mondo S.J."/>
            <person name="Osorio-Concepcion M."/>
            <person name="Muszewska A."/>
            <person name="Corrochano-Luque M."/>
            <person name="Gutierrez G."/>
            <person name="Riley R."/>
            <person name="Lipzen A."/>
            <person name="Guo J."/>
            <person name="Hundley H."/>
            <person name="Amirebrahimi M."/>
            <person name="Ng V."/>
            <person name="Lorenzo-Gutierrez D."/>
            <person name="Binder U."/>
            <person name="Yang J."/>
            <person name="Song Y."/>
            <person name="Canovas D."/>
            <person name="Navarro E."/>
            <person name="Freitag M."/>
            <person name="Gabaldon T."/>
            <person name="Grigoriev I.V."/>
            <person name="Corrochano L.M."/>
            <person name="Nicolas F.E."/>
            <person name="Garre V."/>
        </authorList>
    </citation>
    <scope>NUCLEOTIDE SEQUENCE [LARGE SCALE GENOMIC DNA]</scope>
    <source>
        <strain evidence="7 8">L51</strain>
    </source>
</reference>
<evidence type="ECO:0000313" key="8">
    <source>
        <dbReference type="Proteomes" id="UP001448207"/>
    </source>
</evidence>
<feature type="compositionally biased region" description="Basic and acidic residues" evidence="5">
    <location>
        <begin position="950"/>
        <end position="971"/>
    </location>
</feature>
<dbReference type="InterPro" id="IPR001180">
    <property type="entry name" value="CNH_dom"/>
</dbReference>
<evidence type="ECO:0000256" key="2">
    <source>
        <dbReference type="ARBA" id="ARBA00022448"/>
    </source>
</evidence>
<organism evidence="7 8">
    <name type="scientific">Phycomyces blakesleeanus</name>
    <dbReference type="NCBI Taxonomy" id="4837"/>
    <lineage>
        <taxon>Eukaryota</taxon>
        <taxon>Fungi</taxon>
        <taxon>Fungi incertae sedis</taxon>
        <taxon>Mucoromycota</taxon>
        <taxon>Mucoromycotina</taxon>
        <taxon>Mucoromycetes</taxon>
        <taxon>Mucorales</taxon>
        <taxon>Phycomycetaceae</taxon>
        <taxon>Phycomyces</taxon>
    </lineage>
</organism>
<evidence type="ECO:0000259" key="6">
    <source>
        <dbReference type="PROSITE" id="PS50219"/>
    </source>
</evidence>
<evidence type="ECO:0000256" key="3">
    <source>
        <dbReference type="ARBA" id="ARBA00022490"/>
    </source>
</evidence>
<feature type="region of interest" description="Disordered" evidence="5">
    <location>
        <begin position="19"/>
        <end position="54"/>
    </location>
</feature>
<keyword evidence="4" id="KW-0653">Protein transport</keyword>
<dbReference type="PROSITE" id="PS50219">
    <property type="entry name" value="CNH"/>
    <property type="match status" value="1"/>
</dbReference>
<evidence type="ECO:0000256" key="5">
    <source>
        <dbReference type="SAM" id="MobiDB-lite"/>
    </source>
</evidence>
<dbReference type="PANTHER" id="PTHR12894:SF27">
    <property type="entry name" value="TRANSFORMING GROWTH FACTOR-BETA RECEPTOR-ASSOCIATED PROTEIN 1"/>
    <property type="match status" value="1"/>
</dbReference>
<sequence length="1135" mass="127895">MPYTPYTLQPILLSASLEEPFGPQPNIPSTSPPSSFFGRRTTSPPLDGSPAQPSRINTLLTGHNIPSPAWNSSLSIDAVEAWDTDLYLGTSDGHVLHYTLEAKGRLDQADVPYASRLERKINLGFGKKSVERILVLPQVSKAVVLCDSILSFYTLPFFDPIPVSLIPHIKGVSCFSHDAAEEGRIGEDGTIELCVVKRRVVQVLKIGEHAHLRKELPLPDGAIMITRYNRNLCLADAQNYKMINLEQSSAITLCNTPKIAVSPSGSTYLGSHNPVSRPVATVVKEDEFLVVSDIVHNHATIGLIVNGAGDPIRGTIQWSSYPKAICVEPPYIAALLRNHTIEIHNFLDQQRLQVITLDPSFEPRGISLGHGISVWMEDLAVRLRKCAWPKENDTGNSETDTDSELENKLGREVARYSTVPARILVYGRDSVMAQLATPLVIQVDQLLDTNRIEEAMEMADQARNAMSVDNSVYGERLQSELDYIFQKSGLLLLKETVFEDAFQLLSKGNLDPRVLLSRFQEFFQPQWLHVSPRIVLFEGVLEILNRLGSIEDIVASNIEKNYGKQEEESQKRSPIMDLSCVLLNNARDALQKYLEMERRKLQGNTRKEDSILEVIDTALLKVYVIKEDEKSIHGLLKQPNMCNPKLCAETLLKSKRYYALSILYESKRMYERVLDTWSKIHTGEFPAPSVADSLGRIKKMLLQDINIDELPLSVVMEYTWWLTEQSPVDGVEVFIRSPRTADMDPDEILRRLEKYGNEVVRTYLEYIVLERKSDCAEYHTRLACSYVHDVQKEIRADHMHQLEELVKLYQQSIKTKEIKKASDTEDLSKPPIQSTFVGFLSHQKQTNLVKARLSLIKLLQCSPLYSAETLLEALSKDGPLDIEKVIVYGRMRMHTESLHILIHDLGDFMGAETYCVTNGHSAGAISDNLNTPSKHSIPVRTSSLAAPVAQKDKKPLPKERDEKNVGRKGIEQKKLSGSELEERKNLFSMLLKTYLTIQNKDTMLARTMHLLNTQGFYLDTLEVLSSLPEDLPIQILQGYLTRSLRRSLHAYRQSNIVLGLSRGENVMVGSELIETYKDIGPVYVDRQSVCKKCEIYLGNGTIVRSSGGGFPLHLHCAQMMGIINYEDDEEIYEVE</sequence>
<accession>A0ABR3ASJ9</accession>
<feature type="region of interest" description="Disordered" evidence="5">
    <location>
        <begin position="936"/>
        <end position="971"/>
    </location>
</feature>
<proteinExistence type="predicted"/>
<feature type="compositionally biased region" description="Polar residues" evidence="5">
    <location>
        <begin position="27"/>
        <end position="44"/>
    </location>
</feature>
<dbReference type="EMBL" id="JBCLYO010000019">
    <property type="protein sequence ID" value="KAL0081021.1"/>
    <property type="molecule type" value="Genomic_DNA"/>
</dbReference>